<proteinExistence type="predicted"/>
<dbReference type="PANTHER" id="PTHR43306:SF1">
    <property type="entry name" value="7,8-DIHYDRO-6-HYDROXYMETHYLPTERIN DIMETHYLTRANSFERASE"/>
    <property type="match status" value="1"/>
</dbReference>
<sequence>MMHFMDLYNYDIERVKRCCIHYAMTDGRIVPFCAFNVIPEWYRDESQESQGISIEEWEKRTGRSIKSDLYERDTEKLENSEAYQKFVKQLEEIRS</sequence>
<protein>
    <recommendedName>
        <fullName evidence="3">Radical SAM protein</fullName>
    </recommendedName>
</protein>
<dbReference type="Proteomes" id="UP000070038">
    <property type="component" value="Unassembled WGS sequence"/>
</dbReference>
<keyword evidence="2" id="KW-1185">Reference proteome</keyword>
<dbReference type="EMBL" id="LHYN01000007">
    <property type="protein sequence ID" value="KXB09305.1"/>
    <property type="molecule type" value="Genomic_DNA"/>
</dbReference>
<dbReference type="PANTHER" id="PTHR43306">
    <property type="entry name" value="7,8-DIHYDRO-6-HYDROXYMETHYLPTERIN DIMETHYLTRANSFERASE"/>
    <property type="match status" value="1"/>
</dbReference>
<evidence type="ECO:0000313" key="2">
    <source>
        <dbReference type="Proteomes" id="UP000070038"/>
    </source>
</evidence>
<organism evidence="1 2">
    <name type="scientific">candidate division MSBL1 archaeon SCGC-AAA833K04</name>
    <dbReference type="NCBI Taxonomy" id="1698258"/>
    <lineage>
        <taxon>Archaea</taxon>
        <taxon>Methanobacteriati</taxon>
        <taxon>Methanobacteriota</taxon>
        <taxon>candidate division MSBL1</taxon>
    </lineage>
</organism>
<gene>
    <name evidence="1" type="ORF">AKJ46_00635</name>
</gene>
<evidence type="ECO:0008006" key="3">
    <source>
        <dbReference type="Google" id="ProtNLM"/>
    </source>
</evidence>
<name>A0A133VSA2_9EURY</name>
<comment type="caution">
    <text evidence="1">The sequence shown here is derived from an EMBL/GenBank/DDBJ whole genome shotgun (WGS) entry which is preliminary data.</text>
</comment>
<accession>A0A133VSA2</accession>
<reference evidence="1 2" key="1">
    <citation type="journal article" date="2016" name="Sci. Rep.">
        <title>Metabolic traits of an uncultured archaeal lineage -MSBL1- from brine pools of the Red Sea.</title>
        <authorList>
            <person name="Mwirichia R."/>
            <person name="Alam I."/>
            <person name="Rashid M."/>
            <person name="Vinu M."/>
            <person name="Ba-Alawi W."/>
            <person name="Anthony Kamau A."/>
            <person name="Kamanda Ngugi D."/>
            <person name="Goker M."/>
            <person name="Klenk H.P."/>
            <person name="Bajic V."/>
            <person name="Stingl U."/>
        </authorList>
    </citation>
    <scope>NUCLEOTIDE SEQUENCE [LARGE SCALE GENOMIC DNA]</scope>
    <source>
        <strain evidence="1">SCGC-AAA833K04</strain>
    </source>
</reference>
<dbReference type="PATRIC" id="fig|1698258.3.peg.220"/>
<dbReference type="AlphaFoldDB" id="A0A133VSA2"/>
<dbReference type="InterPro" id="IPR034474">
    <property type="entry name" value="Methyltransferase_Class_D"/>
</dbReference>
<evidence type="ECO:0000313" key="1">
    <source>
        <dbReference type="EMBL" id="KXB09305.1"/>
    </source>
</evidence>